<sequence>MNENTPISEIDQLVQQAHEAFLAFKRINSKQRAAFMHLVADEIEALGPELIDTAKLETNLPDARLAGEKARTVFQWRSYADALEKVLDIRIDTADTQRTPPKPDLRKTAVGLGVVAVFGASNFPFAFSTAGGDTASAIAAGCSVIVKTHPGHPKTSALMAGAIKAAVQRAGLHTGLFTEVRSDNVEGGQYLVAHPLIKAVGFTGSFAGGKALYDLAAKRPEPIPVFAEMGSVNPVFLLPRKLEKAAADVAKQYAASLTLGVGQFCTNPGIFVAPNHKDLPQFIDALKTLIADTSAAPMLHQGIASAYCKNKAALLAQAGVTVLAEAPETSPETHGNATVATVTANQFLANEQLGHEVFGPFGLIITYENAQEAEAIAKTFHGELTTTVLAEPEDIHAHQSLIEVLTGKCGRLLLNGFPTGVEVCYAMQHGGPYPASTDSRFTSVGPDAIKRFLRPLSYQNWPDEWLPDELKNANPLGIWRTVNGELTKSSL</sequence>
<dbReference type="PANTHER" id="PTHR43353:SF3">
    <property type="entry name" value="ALDEHYDE DEHYDROGENASE-RELATED"/>
    <property type="match status" value="1"/>
</dbReference>
<dbReference type="InterPro" id="IPR015590">
    <property type="entry name" value="Aldehyde_DH_dom"/>
</dbReference>
<accession>A0A1T4ZUJ4</accession>
<dbReference type="InterPro" id="IPR016163">
    <property type="entry name" value="Ald_DH_C"/>
</dbReference>
<proteinExistence type="predicted"/>
<evidence type="ECO:0000259" key="2">
    <source>
        <dbReference type="Pfam" id="PF00171"/>
    </source>
</evidence>
<keyword evidence="1" id="KW-0560">Oxidoreductase</keyword>
<dbReference type="InterPro" id="IPR050740">
    <property type="entry name" value="Aldehyde_DH_Superfamily"/>
</dbReference>
<dbReference type="SUPFAM" id="SSF53720">
    <property type="entry name" value="ALDH-like"/>
    <property type="match status" value="1"/>
</dbReference>
<dbReference type="Gene3D" id="3.40.605.10">
    <property type="entry name" value="Aldehyde Dehydrogenase, Chain A, domain 1"/>
    <property type="match status" value="1"/>
</dbReference>
<evidence type="ECO:0000313" key="4">
    <source>
        <dbReference type="Proteomes" id="UP000190541"/>
    </source>
</evidence>
<dbReference type="PANTHER" id="PTHR43353">
    <property type="entry name" value="SUCCINATE-SEMIALDEHYDE DEHYDROGENASE, MITOCHONDRIAL"/>
    <property type="match status" value="1"/>
</dbReference>
<protein>
    <submittedName>
        <fullName evidence="3">NADP-dependent aldehyde dehydrogenase</fullName>
    </submittedName>
</protein>
<evidence type="ECO:0000313" key="3">
    <source>
        <dbReference type="EMBL" id="SKB26179.1"/>
    </source>
</evidence>
<evidence type="ECO:0000256" key="1">
    <source>
        <dbReference type="ARBA" id="ARBA00023002"/>
    </source>
</evidence>
<keyword evidence="4" id="KW-1185">Reference proteome</keyword>
<dbReference type="InterPro" id="IPR016161">
    <property type="entry name" value="Ald_DH/histidinol_DH"/>
</dbReference>
<dbReference type="CDD" id="cd07129">
    <property type="entry name" value="ALDH_KGSADH"/>
    <property type="match status" value="1"/>
</dbReference>
<dbReference type="EMBL" id="FUYS01000001">
    <property type="protein sequence ID" value="SKB26179.1"/>
    <property type="molecule type" value="Genomic_DNA"/>
</dbReference>
<feature type="domain" description="Aldehyde dehydrogenase" evidence="2">
    <location>
        <begin position="9"/>
        <end position="431"/>
    </location>
</feature>
<dbReference type="RefSeq" id="WP_079714832.1">
    <property type="nucleotide sequence ID" value="NZ_FUYS01000001.1"/>
</dbReference>
<dbReference type="GO" id="GO:0016620">
    <property type="term" value="F:oxidoreductase activity, acting on the aldehyde or oxo group of donors, NAD or NADP as acceptor"/>
    <property type="evidence" value="ECO:0007669"/>
    <property type="project" value="InterPro"/>
</dbReference>
<dbReference type="Gene3D" id="3.40.309.10">
    <property type="entry name" value="Aldehyde Dehydrogenase, Chain A, domain 2"/>
    <property type="match status" value="1"/>
</dbReference>
<dbReference type="Pfam" id="PF00171">
    <property type="entry name" value="Aldedh"/>
    <property type="match status" value="1"/>
</dbReference>
<dbReference type="AlphaFoldDB" id="A0A1T4ZUJ4"/>
<reference evidence="3 4" key="1">
    <citation type="submission" date="2017-02" db="EMBL/GenBank/DDBJ databases">
        <authorList>
            <person name="Peterson S.W."/>
        </authorList>
    </citation>
    <scope>NUCLEOTIDE SEQUENCE [LARGE SCALE GENOMIC DNA]</scope>
    <source>
        <strain evidence="3 4">DSM 22899</strain>
    </source>
</reference>
<gene>
    <name evidence="3" type="ORF">SAMN05660226_00081</name>
</gene>
<dbReference type="InterPro" id="IPR016162">
    <property type="entry name" value="Ald_DH_N"/>
</dbReference>
<organism evidence="3 4">
    <name type="scientific">Parapedobacter luteus</name>
    <dbReference type="NCBI Taxonomy" id="623280"/>
    <lineage>
        <taxon>Bacteria</taxon>
        <taxon>Pseudomonadati</taxon>
        <taxon>Bacteroidota</taxon>
        <taxon>Sphingobacteriia</taxon>
        <taxon>Sphingobacteriales</taxon>
        <taxon>Sphingobacteriaceae</taxon>
        <taxon>Parapedobacter</taxon>
    </lineage>
</organism>
<dbReference type="STRING" id="623280.SAMN05660226_00081"/>
<dbReference type="InterPro" id="IPR044151">
    <property type="entry name" value="ALDH_KGSADH"/>
</dbReference>
<dbReference type="OrthoDB" id="9770537at2"/>
<dbReference type="Proteomes" id="UP000190541">
    <property type="component" value="Unassembled WGS sequence"/>
</dbReference>
<name>A0A1T4ZUJ4_9SPHI</name>